<dbReference type="RefSeq" id="WP_235004986.1">
    <property type="nucleotide sequence ID" value="NZ_CADFGY010000038.1"/>
</dbReference>
<gene>
    <name evidence="1" type="ORF">SAMN05192548_104830</name>
</gene>
<dbReference type="EMBL" id="FRAB01000048">
    <property type="protein sequence ID" value="SHK96187.1"/>
    <property type="molecule type" value="Genomic_DNA"/>
</dbReference>
<dbReference type="GeneID" id="301980383"/>
<organism evidence="1 2">
    <name type="scientific">Paraburkholderia terricola</name>
    <dbReference type="NCBI Taxonomy" id="169427"/>
    <lineage>
        <taxon>Bacteria</taxon>
        <taxon>Pseudomonadati</taxon>
        <taxon>Pseudomonadota</taxon>
        <taxon>Betaproteobacteria</taxon>
        <taxon>Burkholderiales</taxon>
        <taxon>Burkholderiaceae</taxon>
        <taxon>Paraburkholderia</taxon>
    </lineage>
</organism>
<dbReference type="Proteomes" id="UP000184395">
    <property type="component" value="Unassembled WGS sequence"/>
</dbReference>
<name>A0A1M6WR23_9BURK</name>
<dbReference type="AlphaFoldDB" id="A0A1M6WR23"/>
<reference evidence="1 2" key="1">
    <citation type="submission" date="2016-11" db="EMBL/GenBank/DDBJ databases">
        <authorList>
            <person name="Jaros S."/>
            <person name="Januszkiewicz K."/>
            <person name="Wedrychowicz H."/>
        </authorList>
    </citation>
    <scope>NUCLEOTIDE SEQUENCE [LARGE SCALE GENOMIC DNA]</scope>
    <source>
        <strain evidence="1 2">LMG 20594</strain>
    </source>
</reference>
<sequence length="83" mass="9348">MTTARMIYMLELARGCSHIASMLTAESEQRAITDTLEEFLRLYGVKETTLFQELLADDLHRREKTAAASAVRNFKAITVSRGP</sequence>
<evidence type="ECO:0000313" key="1">
    <source>
        <dbReference type="EMBL" id="SHK96187.1"/>
    </source>
</evidence>
<protein>
    <submittedName>
        <fullName evidence="1">Uncharacterized protein</fullName>
    </submittedName>
</protein>
<proteinExistence type="predicted"/>
<accession>A0A1M6WR23</accession>
<evidence type="ECO:0000313" key="2">
    <source>
        <dbReference type="Proteomes" id="UP000184395"/>
    </source>
</evidence>